<dbReference type="Proteomes" id="UP000282674">
    <property type="component" value="Unassembled WGS sequence"/>
</dbReference>
<dbReference type="AlphaFoldDB" id="A0A3M2LGJ7"/>
<reference evidence="1 2" key="1">
    <citation type="submission" date="2018-10" db="EMBL/GenBank/DDBJ databases">
        <title>Isolation from soil.</title>
        <authorList>
            <person name="Hu J."/>
        </authorList>
    </citation>
    <scope>NUCLEOTIDE SEQUENCE [LARGE SCALE GENOMIC DNA]</scope>
    <source>
        <strain evidence="1 2">NEAU-Ht49</strain>
    </source>
</reference>
<proteinExistence type="predicted"/>
<name>A0A3M2LGJ7_9ACTN</name>
<gene>
    <name evidence="1" type="ORF">EBO15_38210</name>
</gene>
<organism evidence="1 2">
    <name type="scientific">Actinomadura harenae</name>
    <dbReference type="NCBI Taxonomy" id="2483351"/>
    <lineage>
        <taxon>Bacteria</taxon>
        <taxon>Bacillati</taxon>
        <taxon>Actinomycetota</taxon>
        <taxon>Actinomycetes</taxon>
        <taxon>Streptosporangiales</taxon>
        <taxon>Thermomonosporaceae</taxon>
        <taxon>Actinomadura</taxon>
    </lineage>
</organism>
<keyword evidence="2" id="KW-1185">Reference proteome</keyword>
<evidence type="ECO:0000313" key="2">
    <source>
        <dbReference type="Proteomes" id="UP000282674"/>
    </source>
</evidence>
<evidence type="ECO:0000313" key="1">
    <source>
        <dbReference type="EMBL" id="RMI36619.1"/>
    </source>
</evidence>
<sequence>MRLFDVVNVLSSLHPALFTALVGRSCTRTEQTALVELRAFAHAHLDPQLPLEYRNPFAHARAVVTAAVIAGLGGPSIGDHVTVLEPFEGPDAPWTGQVTGVEPYPEHDSTRPAFAEPFRVHFTPDVVGSPSNTVSVSRDACAALSPDRLHEGLTWFAAKWLYRAAHAHLSHRAEDRMLRLLHVAHALEHVQNPRADQLASILQQVPDGTLEELTSWAKTNAEQLSPPEP</sequence>
<accession>A0A3M2LGJ7</accession>
<protein>
    <submittedName>
        <fullName evidence="1">Uncharacterized protein</fullName>
    </submittedName>
</protein>
<dbReference type="RefSeq" id="WP_122199349.1">
    <property type="nucleotide sequence ID" value="NZ_JBHSKC010000054.1"/>
</dbReference>
<dbReference type="EMBL" id="RFFG01000131">
    <property type="protein sequence ID" value="RMI36619.1"/>
    <property type="molecule type" value="Genomic_DNA"/>
</dbReference>
<comment type="caution">
    <text evidence="1">The sequence shown here is derived from an EMBL/GenBank/DDBJ whole genome shotgun (WGS) entry which is preliminary data.</text>
</comment>